<dbReference type="NCBIfam" id="TIGR04088">
    <property type="entry name" value="cognate_SipW"/>
    <property type="match status" value="1"/>
</dbReference>
<protein>
    <submittedName>
        <fullName evidence="2">Uncharacterized protein</fullName>
    </submittedName>
</protein>
<dbReference type="RefSeq" id="WP_191271985.1">
    <property type="nucleotide sequence ID" value="NZ_BNDS01000006.1"/>
</dbReference>
<gene>
    <name evidence="2" type="ORF">AM1BK_18330</name>
</gene>
<dbReference type="Proteomes" id="UP000637074">
    <property type="component" value="Unassembled WGS sequence"/>
</dbReference>
<evidence type="ECO:0000313" key="2">
    <source>
        <dbReference type="EMBL" id="GHH98290.1"/>
    </source>
</evidence>
<reference evidence="2 3" key="1">
    <citation type="journal article" date="2022" name="Int. J. Syst. Evol. Microbiol.">
        <title>Neobacillus kokaensis sp. nov., isolated from soil.</title>
        <authorList>
            <person name="Yuki K."/>
            <person name="Matsubara H."/>
            <person name="Yamaguchi S."/>
        </authorList>
    </citation>
    <scope>NUCLEOTIDE SEQUENCE [LARGE SCALE GENOMIC DNA]</scope>
    <source>
        <strain evidence="2 3">LOB 377</strain>
    </source>
</reference>
<evidence type="ECO:0000256" key="1">
    <source>
        <dbReference type="SAM" id="MobiDB-lite"/>
    </source>
</evidence>
<dbReference type="Pfam" id="PF12389">
    <property type="entry name" value="Peptidase_M73"/>
    <property type="match status" value="1"/>
</dbReference>
<feature type="compositionally biased region" description="Polar residues" evidence="1">
    <location>
        <begin position="164"/>
        <end position="180"/>
    </location>
</feature>
<comment type="caution">
    <text evidence="2">The sequence shown here is derived from an EMBL/GenBank/DDBJ whole genome shotgun (WGS) entry which is preliminary data.</text>
</comment>
<accession>A0ABQ3N6Z7</accession>
<name>A0ABQ3N6Z7_9BACI</name>
<organism evidence="2 3">
    <name type="scientific">Neobacillus kokaensis</name>
    <dbReference type="NCBI Taxonomy" id="2759023"/>
    <lineage>
        <taxon>Bacteria</taxon>
        <taxon>Bacillati</taxon>
        <taxon>Bacillota</taxon>
        <taxon>Bacilli</taxon>
        <taxon>Bacillales</taxon>
        <taxon>Bacillaceae</taxon>
        <taxon>Neobacillus</taxon>
    </lineage>
</organism>
<dbReference type="EMBL" id="BNDS01000006">
    <property type="protein sequence ID" value="GHH98290.1"/>
    <property type="molecule type" value="Genomic_DNA"/>
</dbReference>
<proteinExistence type="predicted"/>
<feature type="region of interest" description="Disordered" evidence="1">
    <location>
        <begin position="152"/>
        <end position="180"/>
    </location>
</feature>
<sequence length="180" mass="17954">MSIKKKIGGALLGTALGAALVGGGTFALFTSSATNEGNTATTGTMTISDITGGDGKAAFTVTNMAPGDSGKGTVTIKNNGTLDAWVAIESATDTGDLAPALNVTANSAPVLIPAKGTTTFDVNYDLPKSTGNAFQGKSAQLDVVFKAVQAKNNLNDPNGDGDTSDANGPISWNENASVTP</sequence>
<keyword evidence="3" id="KW-1185">Reference proteome</keyword>
<dbReference type="InterPro" id="IPR022121">
    <property type="entry name" value="Peptidase_M73_camelysin"/>
</dbReference>
<evidence type="ECO:0000313" key="3">
    <source>
        <dbReference type="Proteomes" id="UP000637074"/>
    </source>
</evidence>
<dbReference type="InterPro" id="IPR023833">
    <property type="entry name" value="Signal_pept_SipW-depend-type"/>
</dbReference>